<evidence type="ECO:0000313" key="2">
    <source>
        <dbReference type="EMBL" id="SDL75349.1"/>
    </source>
</evidence>
<protein>
    <recommendedName>
        <fullName evidence="1">DUF4440 domain-containing protein</fullName>
    </recommendedName>
</protein>
<dbReference type="OrthoDB" id="674363at2"/>
<evidence type="ECO:0000259" key="1">
    <source>
        <dbReference type="Pfam" id="PF14534"/>
    </source>
</evidence>
<dbReference type="AlphaFoldDB" id="A0A1G9MMB4"/>
<dbReference type="SUPFAM" id="SSF54427">
    <property type="entry name" value="NTF2-like"/>
    <property type="match status" value="1"/>
</dbReference>
<gene>
    <name evidence="2" type="ORF">SAMN05660642_00701</name>
</gene>
<dbReference type="InterPro" id="IPR011944">
    <property type="entry name" value="Steroid_delta5-4_isomerase"/>
</dbReference>
<sequence length="125" mass="13320">MARNDIDALNAAFVQGLEKGDPGLIASVYAEDGRVLAPGSEAVSGRAAIERFWQGALGQGLTGGSLSTVSLEEQGDLAVEEGRYELTAGNQVVDTGKYVVVHRRQPDGTWRYGIDIWNSDQTPPS</sequence>
<reference evidence="3" key="1">
    <citation type="submission" date="2016-10" db="EMBL/GenBank/DDBJ databases">
        <authorList>
            <person name="Varghese N."/>
            <person name="Submissions S."/>
        </authorList>
    </citation>
    <scope>NUCLEOTIDE SEQUENCE [LARGE SCALE GENOMIC DNA]</scope>
    <source>
        <strain evidence="3">DSM 45419</strain>
    </source>
</reference>
<name>A0A1G9MMB4_9ACTN</name>
<dbReference type="STRING" id="1137991.SAMN05660642_00701"/>
<dbReference type="EMBL" id="FNHE01000002">
    <property type="protein sequence ID" value="SDL75349.1"/>
    <property type="molecule type" value="Genomic_DNA"/>
</dbReference>
<dbReference type="Proteomes" id="UP000198680">
    <property type="component" value="Unassembled WGS sequence"/>
</dbReference>
<dbReference type="InterPro" id="IPR027843">
    <property type="entry name" value="DUF4440"/>
</dbReference>
<dbReference type="Gene3D" id="3.10.450.50">
    <property type="match status" value="1"/>
</dbReference>
<dbReference type="RefSeq" id="WP_091213926.1">
    <property type="nucleotide sequence ID" value="NZ_FNHE01000002.1"/>
</dbReference>
<organism evidence="2 3">
    <name type="scientific">Geodermatophilus siccatus</name>
    <dbReference type="NCBI Taxonomy" id="1137991"/>
    <lineage>
        <taxon>Bacteria</taxon>
        <taxon>Bacillati</taxon>
        <taxon>Actinomycetota</taxon>
        <taxon>Actinomycetes</taxon>
        <taxon>Geodermatophilales</taxon>
        <taxon>Geodermatophilaceae</taxon>
        <taxon>Geodermatophilus</taxon>
    </lineage>
</organism>
<evidence type="ECO:0000313" key="3">
    <source>
        <dbReference type="Proteomes" id="UP000198680"/>
    </source>
</evidence>
<feature type="domain" description="DUF4440" evidence="1">
    <location>
        <begin position="6"/>
        <end position="111"/>
    </location>
</feature>
<dbReference type="Pfam" id="PF14534">
    <property type="entry name" value="DUF4440"/>
    <property type="match status" value="1"/>
</dbReference>
<accession>A0A1G9MMB4</accession>
<keyword evidence="3" id="KW-1185">Reference proteome</keyword>
<dbReference type="NCBIfam" id="TIGR02246">
    <property type="entry name" value="SgcJ/EcaC family oxidoreductase"/>
    <property type="match status" value="1"/>
</dbReference>
<dbReference type="InterPro" id="IPR032710">
    <property type="entry name" value="NTF2-like_dom_sf"/>
</dbReference>
<proteinExistence type="predicted"/>